<organism evidence="1 2">
    <name type="scientific">Steinernema carpocapsae</name>
    <name type="common">Entomopathogenic nematode</name>
    <dbReference type="NCBI Taxonomy" id="34508"/>
    <lineage>
        <taxon>Eukaryota</taxon>
        <taxon>Metazoa</taxon>
        <taxon>Ecdysozoa</taxon>
        <taxon>Nematoda</taxon>
        <taxon>Chromadorea</taxon>
        <taxon>Rhabditida</taxon>
        <taxon>Tylenchina</taxon>
        <taxon>Panagrolaimomorpha</taxon>
        <taxon>Strongyloidoidea</taxon>
        <taxon>Steinernematidae</taxon>
        <taxon>Steinernema</taxon>
    </lineage>
</organism>
<dbReference type="AlphaFoldDB" id="A0A4V5ZXJ4"/>
<accession>A0A4V5ZXJ4</accession>
<dbReference type="Proteomes" id="UP000298663">
    <property type="component" value="Unassembled WGS sequence"/>
</dbReference>
<evidence type="ECO:0000313" key="1">
    <source>
        <dbReference type="EMBL" id="TKR59955.1"/>
    </source>
</evidence>
<evidence type="ECO:0000313" key="2">
    <source>
        <dbReference type="Proteomes" id="UP000298663"/>
    </source>
</evidence>
<sequence length="126" mass="13988">MHQSAITNHCVPLPDVHQNRTVTPVIISPGDKRLPSLSNVPAEELKLLGDTQPINWNNAQYVASCELLSNQMCSSFLEVACQSLAVSLKKCFRKSVNIASKWVELRIRLLGGSFAYLLSLTWCVFS</sequence>
<proteinExistence type="predicted"/>
<gene>
    <name evidence="1" type="ORF">L596_029558</name>
</gene>
<reference evidence="1 2" key="2">
    <citation type="journal article" date="2019" name="G3 (Bethesda)">
        <title>Hybrid Assembly of the Genome of the Entomopathogenic Nematode Steinernema carpocapsae Identifies the X-Chromosome.</title>
        <authorList>
            <person name="Serra L."/>
            <person name="Macchietto M."/>
            <person name="Macias-Munoz A."/>
            <person name="McGill C.J."/>
            <person name="Rodriguez I.M."/>
            <person name="Rodriguez B."/>
            <person name="Murad R."/>
            <person name="Mortazavi A."/>
        </authorList>
    </citation>
    <scope>NUCLEOTIDE SEQUENCE [LARGE SCALE GENOMIC DNA]</scope>
    <source>
        <strain evidence="1 2">ALL</strain>
    </source>
</reference>
<name>A0A4V5ZXJ4_STECR</name>
<protein>
    <submittedName>
        <fullName evidence="1">Uncharacterized protein</fullName>
    </submittedName>
</protein>
<comment type="caution">
    <text evidence="1">The sequence shown here is derived from an EMBL/GenBank/DDBJ whole genome shotgun (WGS) entry which is preliminary data.</text>
</comment>
<keyword evidence="2" id="KW-1185">Reference proteome</keyword>
<reference evidence="1 2" key="1">
    <citation type="journal article" date="2015" name="Genome Biol.">
        <title>Comparative genomics of Steinernema reveals deeply conserved gene regulatory networks.</title>
        <authorList>
            <person name="Dillman A.R."/>
            <person name="Macchietto M."/>
            <person name="Porter C.F."/>
            <person name="Rogers A."/>
            <person name="Williams B."/>
            <person name="Antoshechkin I."/>
            <person name="Lee M.M."/>
            <person name="Goodwin Z."/>
            <person name="Lu X."/>
            <person name="Lewis E.E."/>
            <person name="Goodrich-Blair H."/>
            <person name="Stock S.P."/>
            <person name="Adams B.J."/>
            <person name="Sternberg P.W."/>
            <person name="Mortazavi A."/>
        </authorList>
    </citation>
    <scope>NUCLEOTIDE SEQUENCE [LARGE SCALE GENOMIC DNA]</scope>
    <source>
        <strain evidence="1 2">ALL</strain>
    </source>
</reference>
<dbReference type="EMBL" id="AZBU02000012">
    <property type="protein sequence ID" value="TKR59955.1"/>
    <property type="molecule type" value="Genomic_DNA"/>
</dbReference>